<comment type="caution">
    <text evidence="2">The sequence shown here is derived from an EMBL/GenBank/DDBJ whole genome shotgun (WGS) entry which is preliminary data.</text>
</comment>
<evidence type="ECO:0000313" key="2">
    <source>
        <dbReference type="EMBL" id="GMN48340.1"/>
    </source>
</evidence>
<keyword evidence="3" id="KW-1185">Reference proteome</keyword>
<organism evidence="2 3">
    <name type="scientific">Ficus carica</name>
    <name type="common">Common fig</name>
    <dbReference type="NCBI Taxonomy" id="3494"/>
    <lineage>
        <taxon>Eukaryota</taxon>
        <taxon>Viridiplantae</taxon>
        <taxon>Streptophyta</taxon>
        <taxon>Embryophyta</taxon>
        <taxon>Tracheophyta</taxon>
        <taxon>Spermatophyta</taxon>
        <taxon>Magnoliopsida</taxon>
        <taxon>eudicotyledons</taxon>
        <taxon>Gunneridae</taxon>
        <taxon>Pentapetalae</taxon>
        <taxon>rosids</taxon>
        <taxon>fabids</taxon>
        <taxon>Rosales</taxon>
        <taxon>Moraceae</taxon>
        <taxon>Ficeae</taxon>
        <taxon>Ficus</taxon>
    </lineage>
</organism>
<sequence>MVAAAPRAAAMAPSLRTKSVIAMPFFQPLFAGFGAASIGTFSSLAAVLAS</sequence>
<keyword evidence="1" id="KW-0472">Membrane</keyword>
<gene>
    <name evidence="2" type="ORF">TIFTF001_017516</name>
</gene>
<feature type="transmembrane region" description="Helical" evidence="1">
    <location>
        <begin position="25"/>
        <end position="49"/>
    </location>
</feature>
<dbReference type="AlphaFoldDB" id="A0AA88D8D6"/>
<reference evidence="2" key="1">
    <citation type="submission" date="2023-07" db="EMBL/GenBank/DDBJ databases">
        <title>draft genome sequence of fig (Ficus carica).</title>
        <authorList>
            <person name="Takahashi T."/>
            <person name="Nishimura K."/>
        </authorList>
    </citation>
    <scope>NUCLEOTIDE SEQUENCE</scope>
</reference>
<keyword evidence="1" id="KW-0812">Transmembrane</keyword>
<protein>
    <submittedName>
        <fullName evidence="2">Uncharacterized protein</fullName>
    </submittedName>
</protein>
<keyword evidence="1" id="KW-1133">Transmembrane helix</keyword>
<evidence type="ECO:0000256" key="1">
    <source>
        <dbReference type="SAM" id="Phobius"/>
    </source>
</evidence>
<dbReference type="EMBL" id="BTGU01000028">
    <property type="protein sequence ID" value="GMN48340.1"/>
    <property type="molecule type" value="Genomic_DNA"/>
</dbReference>
<evidence type="ECO:0000313" key="3">
    <source>
        <dbReference type="Proteomes" id="UP001187192"/>
    </source>
</evidence>
<proteinExistence type="predicted"/>
<dbReference type="Proteomes" id="UP001187192">
    <property type="component" value="Unassembled WGS sequence"/>
</dbReference>
<accession>A0AA88D8D6</accession>
<name>A0AA88D8D6_FICCA</name>